<evidence type="ECO:0000313" key="2">
    <source>
        <dbReference type="EMBL" id="KAG0724262.1"/>
    </source>
</evidence>
<organism evidence="2 3">
    <name type="scientific">Chionoecetes opilio</name>
    <name type="common">Atlantic snow crab</name>
    <name type="synonym">Cancer opilio</name>
    <dbReference type="NCBI Taxonomy" id="41210"/>
    <lineage>
        <taxon>Eukaryota</taxon>
        <taxon>Metazoa</taxon>
        <taxon>Ecdysozoa</taxon>
        <taxon>Arthropoda</taxon>
        <taxon>Crustacea</taxon>
        <taxon>Multicrustacea</taxon>
        <taxon>Malacostraca</taxon>
        <taxon>Eumalacostraca</taxon>
        <taxon>Eucarida</taxon>
        <taxon>Decapoda</taxon>
        <taxon>Pleocyemata</taxon>
        <taxon>Brachyura</taxon>
        <taxon>Eubrachyura</taxon>
        <taxon>Majoidea</taxon>
        <taxon>Majidae</taxon>
        <taxon>Chionoecetes</taxon>
    </lineage>
</organism>
<reference evidence="2" key="1">
    <citation type="submission" date="2020-07" db="EMBL/GenBank/DDBJ databases">
        <title>The High-quality genome of the commercially important snow crab, Chionoecetes opilio.</title>
        <authorList>
            <person name="Jeong J.-H."/>
            <person name="Ryu S."/>
        </authorList>
    </citation>
    <scope>NUCLEOTIDE SEQUENCE</scope>
    <source>
        <strain evidence="2">MADBK_172401_WGS</strain>
        <tissue evidence="2">Digestive gland</tissue>
    </source>
</reference>
<sequence length="319" mass="36377">MEVDSWVSVQARRERFEQLYEDSPLPSSQTTPSHPTPRPKTSTSSNPRKNSQKSDEYRAFQGNNAQITNHERDRRISKYALHSDSCMESCETDTSGKVHKNNTKIKEQVNHPIEKDQTPLESSVTPLSSITKRIPLFKPANSKTTRKNMGEEEAESSPGESQGKRGRFFSHMRSRSHGNFAMKRDSSAEKSTGQQNGVMHKESKSHKDWLTPKSKQRSIDNLLRSEDSKSSSSFEGKQKLVSNIVKNMKNKETPTVLRKFSFTSKNEKDIKNMREKSVIPNLRHKQHGIWSPVSDKSLSDFSYKQKSNSRDSGSTWTIN</sequence>
<accession>A0A8J5CZP1</accession>
<name>A0A8J5CZP1_CHIOP</name>
<keyword evidence="3" id="KW-1185">Reference proteome</keyword>
<dbReference type="AlphaFoldDB" id="A0A8J5CZP1"/>
<feature type="region of interest" description="Disordered" evidence="1">
    <location>
        <begin position="17"/>
        <end position="103"/>
    </location>
</feature>
<feature type="compositionally biased region" description="Basic and acidic residues" evidence="1">
    <location>
        <begin position="199"/>
        <end position="210"/>
    </location>
</feature>
<feature type="compositionally biased region" description="Low complexity" evidence="1">
    <location>
        <begin position="23"/>
        <end position="33"/>
    </location>
</feature>
<protein>
    <submittedName>
        <fullName evidence="2">Uncharacterized protein</fullName>
    </submittedName>
</protein>
<gene>
    <name evidence="2" type="ORF">GWK47_040950</name>
</gene>
<feature type="region of interest" description="Disordered" evidence="1">
    <location>
        <begin position="136"/>
        <end position="236"/>
    </location>
</feature>
<comment type="caution">
    <text evidence="2">The sequence shown here is derived from an EMBL/GenBank/DDBJ whole genome shotgun (WGS) entry which is preliminary data.</text>
</comment>
<feature type="compositionally biased region" description="Basic residues" evidence="1">
    <location>
        <begin position="164"/>
        <end position="176"/>
    </location>
</feature>
<dbReference type="Proteomes" id="UP000770661">
    <property type="component" value="Unassembled WGS sequence"/>
</dbReference>
<dbReference type="OrthoDB" id="6373604at2759"/>
<feature type="compositionally biased region" description="Polar residues" evidence="1">
    <location>
        <begin position="40"/>
        <end position="49"/>
    </location>
</feature>
<feature type="region of interest" description="Disordered" evidence="1">
    <location>
        <begin position="272"/>
        <end position="296"/>
    </location>
</feature>
<evidence type="ECO:0000313" key="3">
    <source>
        <dbReference type="Proteomes" id="UP000770661"/>
    </source>
</evidence>
<proteinExistence type="predicted"/>
<evidence type="ECO:0000256" key="1">
    <source>
        <dbReference type="SAM" id="MobiDB-lite"/>
    </source>
</evidence>
<dbReference type="EMBL" id="JACEEZ010007142">
    <property type="protein sequence ID" value="KAG0724262.1"/>
    <property type="molecule type" value="Genomic_DNA"/>
</dbReference>